<keyword evidence="5 7" id="KW-0472">Membrane</keyword>
<protein>
    <submittedName>
        <fullName evidence="9">ABC-2 type transporter-domain-containing protein</fullName>
    </submittedName>
</protein>
<evidence type="ECO:0000256" key="6">
    <source>
        <dbReference type="SAM" id="MobiDB-lite"/>
    </source>
</evidence>
<keyword evidence="4 7" id="KW-1133">Transmembrane helix</keyword>
<dbReference type="GO" id="GO:0016020">
    <property type="term" value="C:membrane"/>
    <property type="evidence" value="ECO:0007669"/>
    <property type="project" value="UniProtKB-SubCell"/>
</dbReference>
<evidence type="ECO:0000259" key="8">
    <source>
        <dbReference type="PROSITE" id="PS50893"/>
    </source>
</evidence>
<evidence type="ECO:0000256" key="4">
    <source>
        <dbReference type="ARBA" id="ARBA00022989"/>
    </source>
</evidence>
<feature type="transmembrane region" description="Helical" evidence="7">
    <location>
        <begin position="547"/>
        <end position="574"/>
    </location>
</feature>
<dbReference type="InterPro" id="IPR013525">
    <property type="entry name" value="ABC2_TM"/>
</dbReference>
<dbReference type="PROSITE" id="PS00211">
    <property type="entry name" value="ABC_TRANSPORTER_1"/>
    <property type="match status" value="1"/>
</dbReference>
<proteinExistence type="predicted"/>
<dbReference type="InterPro" id="IPR034001">
    <property type="entry name" value="ABCG_PDR_1"/>
</dbReference>
<dbReference type="Proteomes" id="UP000269721">
    <property type="component" value="Unassembled WGS sequence"/>
</dbReference>
<dbReference type="GO" id="GO:0140359">
    <property type="term" value="F:ABC-type transporter activity"/>
    <property type="evidence" value="ECO:0007669"/>
    <property type="project" value="InterPro"/>
</dbReference>
<evidence type="ECO:0000313" key="9">
    <source>
        <dbReference type="EMBL" id="RKO88050.1"/>
    </source>
</evidence>
<dbReference type="InterPro" id="IPR023298">
    <property type="entry name" value="ATPase_P-typ_TM_dom_sf"/>
</dbReference>
<reference evidence="10" key="1">
    <citation type="journal article" date="2018" name="Nat. Microbiol.">
        <title>Leveraging single-cell genomics to expand the fungal tree of life.</title>
        <authorList>
            <person name="Ahrendt S.R."/>
            <person name="Quandt C.A."/>
            <person name="Ciobanu D."/>
            <person name="Clum A."/>
            <person name="Salamov A."/>
            <person name="Andreopoulos B."/>
            <person name="Cheng J.F."/>
            <person name="Woyke T."/>
            <person name="Pelin A."/>
            <person name="Henrissat B."/>
            <person name="Reynolds N.K."/>
            <person name="Benny G.L."/>
            <person name="Smith M.E."/>
            <person name="James T.Y."/>
            <person name="Grigoriev I.V."/>
        </authorList>
    </citation>
    <scope>NUCLEOTIDE SEQUENCE [LARGE SCALE GENOMIC DNA]</scope>
</reference>
<dbReference type="Pfam" id="PF06422">
    <property type="entry name" value="PDR_CDR"/>
    <property type="match status" value="1"/>
</dbReference>
<dbReference type="CDD" id="cd03233">
    <property type="entry name" value="ABCG_PDR_domain1"/>
    <property type="match status" value="1"/>
</dbReference>
<feature type="domain" description="ABC transporter" evidence="8">
    <location>
        <begin position="113"/>
        <end position="366"/>
    </location>
</feature>
<keyword evidence="10" id="KW-1185">Reference proteome</keyword>
<dbReference type="Pfam" id="PF14510">
    <property type="entry name" value="ABC_trans_N"/>
    <property type="match status" value="1"/>
</dbReference>
<dbReference type="GO" id="GO:0016887">
    <property type="term" value="F:ATP hydrolysis activity"/>
    <property type="evidence" value="ECO:0007669"/>
    <property type="project" value="InterPro"/>
</dbReference>
<dbReference type="SUPFAM" id="SSF52540">
    <property type="entry name" value="P-loop containing nucleoside triphosphate hydrolases"/>
    <property type="match status" value="1"/>
</dbReference>
<dbReference type="Gene3D" id="3.40.50.300">
    <property type="entry name" value="P-loop containing nucleotide triphosphate hydrolases"/>
    <property type="match status" value="1"/>
</dbReference>
<evidence type="ECO:0000313" key="10">
    <source>
        <dbReference type="Proteomes" id="UP000269721"/>
    </source>
</evidence>
<evidence type="ECO:0000256" key="2">
    <source>
        <dbReference type="ARBA" id="ARBA00022448"/>
    </source>
</evidence>
<name>A0A4P9WAY0_9FUNG</name>
<dbReference type="AlphaFoldDB" id="A0A4P9WAY0"/>
<evidence type="ECO:0000256" key="3">
    <source>
        <dbReference type="ARBA" id="ARBA00022692"/>
    </source>
</evidence>
<dbReference type="InterPro" id="IPR017871">
    <property type="entry name" value="ABC_transporter-like_CS"/>
</dbReference>
<evidence type="ECO:0000256" key="7">
    <source>
        <dbReference type="SAM" id="Phobius"/>
    </source>
</evidence>
<dbReference type="Pfam" id="PF00005">
    <property type="entry name" value="ABC_tran"/>
    <property type="match status" value="1"/>
</dbReference>
<dbReference type="InterPro" id="IPR029481">
    <property type="entry name" value="ABC_trans_N"/>
</dbReference>
<accession>A0A4P9WAY0</accession>
<dbReference type="InterPro" id="IPR043926">
    <property type="entry name" value="ABCG_dom"/>
</dbReference>
<dbReference type="Pfam" id="PF19055">
    <property type="entry name" value="ABC2_membrane_7"/>
    <property type="match status" value="1"/>
</dbReference>
<evidence type="ECO:0000256" key="1">
    <source>
        <dbReference type="ARBA" id="ARBA00004141"/>
    </source>
</evidence>
<dbReference type="InterPro" id="IPR027417">
    <property type="entry name" value="P-loop_NTPase"/>
</dbReference>
<keyword evidence="3 7" id="KW-0812">Transmembrane</keyword>
<dbReference type="Pfam" id="PF01061">
    <property type="entry name" value="ABC2_membrane"/>
    <property type="match status" value="1"/>
</dbReference>
<feature type="transmembrane region" description="Helical" evidence="7">
    <location>
        <begin position="580"/>
        <end position="601"/>
    </location>
</feature>
<dbReference type="GO" id="GO:0005524">
    <property type="term" value="F:ATP binding"/>
    <property type="evidence" value="ECO:0007669"/>
    <property type="project" value="InterPro"/>
</dbReference>
<dbReference type="InterPro" id="IPR003439">
    <property type="entry name" value="ABC_transporter-like_ATP-bd"/>
</dbReference>
<dbReference type="PANTHER" id="PTHR19241">
    <property type="entry name" value="ATP-BINDING CASSETTE TRANSPORTER"/>
    <property type="match status" value="1"/>
</dbReference>
<sequence length="841" mass="92386">MSLLPLEDAKVQTDGYPPSPTREDSVDAGSPIVEIAAAEKAFSDTAITLSALPRAVNDAEKAPNSFDLAEYLEIGVRARKDHGLTKQQLGLTFRNLTVVGEGADASSIATVLTPLNPISWYSTGSRGTDFNIINSATGYVKEGEMLLVLGRPGAGCSTLLRVLANQRSTYKAVIGDVNYGGIPATEFGPYSGQAIYTAEEDVHFPTLTVSQTLSFALRTKTPGTRLPSQNSKRTFRSQVSQMLITMFGLAKQASTLVGNEFIRGLSGGERKRLTIAEAMTASAAINCWDCTTRGLDSASALDYTRSLRIMSDTLKKTTVATFYQAGEDIFTLFDNVLVLDKGRTIFFGPVKRAQAYFYELGFECDPRKSTPDFLTGITNPQERKIRPGYDAPHTSAELESAFLRSADHKELIANLSKYEARVAVEQPASLFRLYVAETKMAGARSVYTSNFAQQVKALTIREFQLLAGDSGALIGKAFSVISKGFIYATVFLHMPVNSDGAFLRGGALFASVLFNSLISLGDLPNAMRGRRILQKHKSYSMFHPSSYHIASVVANIPIIFVQVFCYTLCCYFIFGLQLHISNFLIFILTLWLTSLVMTDIFKICGVVGKSYVAASQTANLLLILLLCYTGFLIPYVKMHPWLIWVHWINPMAYAFKAIFSNEMRGLIFPCRGLKGVVPSGGAYDASPEYQACLLKGQQGNSLFITGSSYLSAAYGYETSQMWLDIFVVFLMWISAILINCIALEMTDLFAGGYTRQVYKKGKAPRQNVEEPHPSGLVVVQIKVGEETNDDDRTVESSRDEFATETEFAWRNIDYTVPVKAGSRQLLDGIGGWIRPGEMTAL</sequence>
<organism evidence="9 10">
    <name type="scientific">Blyttiomyces helicus</name>
    <dbReference type="NCBI Taxonomy" id="388810"/>
    <lineage>
        <taxon>Eukaryota</taxon>
        <taxon>Fungi</taxon>
        <taxon>Fungi incertae sedis</taxon>
        <taxon>Chytridiomycota</taxon>
        <taxon>Chytridiomycota incertae sedis</taxon>
        <taxon>Chytridiomycetes</taxon>
        <taxon>Chytridiomycetes incertae sedis</taxon>
        <taxon>Blyttiomyces</taxon>
    </lineage>
</organism>
<feature type="transmembrane region" description="Helical" evidence="7">
    <location>
        <begin position="722"/>
        <end position="743"/>
    </location>
</feature>
<feature type="transmembrane region" description="Helical" evidence="7">
    <location>
        <begin position="613"/>
        <end position="635"/>
    </location>
</feature>
<gene>
    <name evidence="9" type="ORF">BDK51DRAFT_48124</name>
</gene>
<keyword evidence="2" id="KW-0813">Transport</keyword>
<evidence type="ECO:0000256" key="5">
    <source>
        <dbReference type="ARBA" id="ARBA00023136"/>
    </source>
</evidence>
<feature type="transmembrane region" description="Helical" evidence="7">
    <location>
        <begin position="501"/>
        <end position="526"/>
    </location>
</feature>
<dbReference type="InterPro" id="IPR010929">
    <property type="entry name" value="PDR_CDR_ABC"/>
</dbReference>
<dbReference type="SUPFAM" id="SSF81665">
    <property type="entry name" value="Calcium ATPase, transmembrane domain M"/>
    <property type="match status" value="1"/>
</dbReference>
<dbReference type="PROSITE" id="PS50893">
    <property type="entry name" value="ABC_TRANSPORTER_2"/>
    <property type="match status" value="1"/>
</dbReference>
<comment type="subcellular location">
    <subcellularLocation>
        <location evidence="1">Membrane</location>
        <topology evidence="1">Multi-pass membrane protein</topology>
    </subcellularLocation>
</comment>
<dbReference type="EMBL" id="KZ996974">
    <property type="protein sequence ID" value="RKO88050.1"/>
    <property type="molecule type" value="Genomic_DNA"/>
</dbReference>
<dbReference type="OrthoDB" id="245989at2759"/>
<feature type="region of interest" description="Disordered" evidence="6">
    <location>
        <begin position="1"/>
        <end position="27"/>
    </location>
</feature>